<dbReference type="AlphaFoldDB" id="A0A9P0PB70"/>
<name>A0A9P0PB70_ACAOB</name>
<gene>
    <name evidence="13" type="ORF">ACAOBT_LOCUS10201</name>
</gene>
<feature type="transmembrane region" description="Helical" evidence="11">
    <location>
        <begin position="47"/>
        <end position="71"/>
    </location>
</feature>
<proteinExistence type="inferred from homology"/>
<dbReference type="PANTHER" id="PTHR24249:SF418">
    <property type="entry name" value="G-PROTEIN COUPLED RECEPTORS FAMILY 1 PROFILE DOMAIN-CONTAINING PROTEIN"/>
    <property type="match status" value="1"/>
</dbReference>
<keyword evidence="7 11" id="KW-0472">Membrane</keyword>
<dbReference type="PANTHER" id="PTHR24249">
    <property type="entry name" value="HISTAMINE RECEPTOR-RELATED G-PROTEIN COUPLED RECEPTOR"/>
    <property type="match status" value="1"/>
</dbReference>
<dbReference type="PROSITE" id="PS50262">
    <property type="entry name" value="G_PROTEIN_RECEP_F1_2"/>
    <property type="match status" value="1"/>
</dbReference>
<dbReference type="InterPro" id="IPR000276">
    <property type="entry name" value="GPCR_Rhodpsn"/>
</dbReference>
<evidence type="ECO:0000256" key="6">
    <source>
        <dbReference type="ARBA" id="ARBA00023040"/>
    </source>
</evidence>
<feature type="region of interest" description="Disordered" evidence="10">
    <location>
        <begin position="243"/>
        <end position="267"/>
    </location>
</feature>
<evidence type="ECO:0000256" key="11">
    <source>
        <dbReference type="SAM" id="Phobius"/>
    </source>
</evidence>
<evidence type="ECO:0000256" key="4">
    <source>
        <dbReference type="ARBA" id="ARBA00022692"/>
    </source>
</evidence>
<evidence type="ECO:0000256" key="5">
    <source>
        <dbReference type="ARBA" id="ARBA00022989"/>
    </source>
</evidence>
<evidence type="ECO:0000256" key="8">
    <source>
        <dbReference type="ARBA" id="ARBA00023170"/>
    </source>
</evidence>
<feature type="domain" description="G-protein coupled receptors family 1 profile" evidence="12">
    <location>
        <begin position="60"/>
        <end position="327"/>
    </location>
</feature>
<organism evidence="13 14">
    <name type="scientific">Acanthoscelides obtectus</name>
    <name type="common">Bean weevil</name>
    <name type="synonym">Bruchus obtectus</name>
    <dbReference type="NCBI Taxonomy" id="200917"/>
    <lineage>
        <taxon>Eukaryota</taxon>
        <taxon>Metazoa</taxon>
        <taxon>Ecdysozoa</taxon>
        <taxon>Arthropoda</taxon>
        <taxon>Hexapoda</taxon>
        <taxon>Insecta</taxon>
        <taxon>Pterygota</taxon>
        <taxon>Neoptera</taxon>
        <taxon>Endopterygota</taxon>
        <taxon>Coleoptera</taxon>
        <taxon>Polyphaga</taxon>
        <taxon>Cucujiformia</taxon>
        <taxon>Chrysomeloidea</taxon>
        <taxon>Chrysomelidae</taxon>
        <taxon>Bruchinae</taxon>
        <taxon>Bruchini</taxon>
        <taxon>Acanthoscelides</taxon>
    </lineage>
</organism>
<feature type="transmembrane region" description="Helical" evidence="11">
    <location>
        <begin position="159"/>
        <end position="180"/>
    </location>
</feature>
<keyword evidence="4 11" id="KW-0812">Transmembrane</keyword>
<evidence type="ECO:0000259" key="12">
    <source>
        <dbReference type="PROSITE" id="PS50262"/>
    </source>
</evidence>
<evidence type="ECO:0000256" key="3">
    <source>
        <dbReference type="ARBA" id="ARBA00022475"/>
    </source>
</evidence>
<dbReference type="PRINTS" id="PR00237">
    <property type="entry name" value="GPCRRHODOPSN"/>
</dbReference>
<keyword evidence="14" id="KW-1185">Reference proteome</keyword>
<evidence type="ECO:0000256" key="7">
    <source>
        <dbReference type="ARBA" id="ARBA00023136"/>
    </source>
</evidence>
<evidence type="ECO:0000256" key="10">
    <source>
        <dbReference type="SAM" id="MobiDB-lite"/>
    </source>
</evidence>
<dbReference type="InterPro" id="IPR050569">
    <property type="entry name" value="TAAR"/>
</dbReference>
<evidence type="ECO:0000256" key="1">
    <source>
        <dbReference type="ARBA" id="ARBA00004651"/>
    </source>
</evidence>
<comment type="similarity">
    <text evidence="2">Belongs to the G-protein coupled receptor 1 family.</text>
</comment>
<accession>A0A9P0PB70</accession>
<dbReference type="SUPFAM" id="SSF81321">
    <property type="entry name" value="Family A G protein-coupled receptor-like"/>
    <property type="match status" value="1"/>
</dbReference>
<dbReference type="Pfam" id="PF00001">
    <property type="entry name" value="7tm_1"/>
    <property type="match status" value="1"/>
</dbReference>
<feature type="transmembrane region" description="Helical" evidence="11">
    <location>
        <begin position="121"/>
        <end position="138"/>
    </location>
</feature>
<feature type="transmembrane region" description="Helical" evidence="11">
    <location>
        <begin position="211"/>
        <end position="231"/>
    </location>
</feature>
<keyword evidence="3" id="KW-1003">Cell membrane</keyword>
<dbReference type="Proteomes" id="UP001152888">
    <property type="component" value="Unassembled WGS sequence"/>
</dbReference>
<dbReference type="GO" id="GO:0005886">
    <property type="term" value="C:plasma membrane"/>
    <property type="evidence" value="ECO:0007669"/>
    <property type="project" value="UniProtKB-SubCell"/>
</dbReference>
<evidence type="ECO:0000256" key="2">
    <source>
        <dbReference type="ARBA" id="ARBA00010663"/>
    </source>
</evidence>
<comment type="subcellular location">
    <subcellularLocation>
        <location evidence="1">Cell membrane</location>
        <topology evidence="1">Multi-pass membrane protein</topology>
    </subcellularLocation>
</comment>
<dbReference type="CDD" id="cd00637">
    <property type="entry name" value="7tm_classA_rhodopsin-like"/>
    <property type="match status" value="1"/>
</dbReference>
<reference evidence="13" key="1">
    <citation type="submission" date="2022-03" db="EMBL/GenBank/DDBJ databases">
        <authorList>
            <person name="Sayadi A."/>
        </authorList>
    </citation>
    <scope>NUCLEOTIDE SEQUENCE</scope>
</reference>
<keyword evidence="9" id="KW-0807">Transducer</keyword>
<keyword evidence="8" id="KW-0675">Receptor</keyword>
<dbReference type="OrthoDB" id="9894375at2759"/>
<sequence length="327" mass="37202">MALLFSDTKMTFINVTSNSTMLTNDTWYNETYVLEDPFYERMEEMCINFLLICCALAMCLNIIVVISIHWIRTPLKPNLKISLSLAIADAISSSMTGVLLFAEKVDAIEEMGMLPCIVELIRLTGIVITVLHLLALSLNHYIGILKPLHYNVIVTKRKVTTVIGFLWLLPLLLVFILSTVENHGLLLKNIINNTCNEEIFTTFISRLSYSMLFFLPIVLMIFCYGHILVAVRKQQKKWKKLSRLGSTKSKGKVKSGNSKSEGSPKDDELKNYIESQTWDVEEEDIKILFVRYISFKNVYIIFAEVTGKALKMERTSKGVAAIILRRG</sequence>
<keyword evidence="5 11" id="KW-1133">Transmembrane helix</keyword>
<protein>
    <recommendedName>
        <fullName evidence="12">G-protein coupled receptors family 1 profile domain-containing protein</fullName>
    </recommendedName>
</protein>
<dbReference type="Gene3D" id="1.20.1070.10">
    <property type="entry name" value="Rhodopsin 7-helix transmembrane proteins"/>
    <property type="match status" value="1"/>
</dbReference>
<evidence type="ECO:0000313" key="14">
    <source>
        <dbReference type="Proteomes" id="UP001152888"/>
    </source>
</evidence>
<evidence type="ECO:0000256" key="9">
    <source>
        <dbReference type="ARBA" id="ARBA00023224"/>
    </source>
</evidence>
<dbReference type="InterPro" id="IPR017452">
    <property type="entry name" value="GPCR_Rhodpsn_7TM"/>
</dbReference>
<keyword evidence="6" id="KW-0297">G-protein coupled receptor</keyword>
<dbReference type="GO" id="GO:0004930">
    <property type="term" value="F:G protein-coupled receptor activity"/>
    <property type="evidence" value="ECO:0007669"/>
    <property type="project" value="UniProtKB-KW"/>
</dbReference>
<comment type="caution">
    <text evidence="13">The sequence shown here is derived from an EMBL/GenBank/DDBJ whole genome shotgun (WGS) entry which is preliminary data.</text>
</comment>
<evidence type="ECO:0000313" key="13">
    <source>
        <dbReference type="EMBL" id="CAH1972775.1"/>
    </source>
</evidence>
<dbReference type="EMBL" id="CAKOFQ010006802">
    <property type="protein sequence ID" value="CAH1972775.1"/>
    <property type="molecule type" value="Genomic_DNA"/>
</dbReference>